<comment type="caution">
    <text evidence="5">The sequence shown here is derived from an EMBL/GenBank/DDBJ whole genome shotgun (WGS) entry which is preliminary data.</text>
</comment>
<dbReference type="Gene3D" id="2.60.40.1220">
    <property type="match status" value="4"/>
</dbReference>
<keyword evidence="2" id="KW-0677">Repeat</keyword>
<keyword evidence="1 3" id="KW-0732">Signal</keyword>
<reference evidence="5" key="1">
    <citation type="submission" date="2009-07" db="EMBL/GenBank/DDBJ databases">
        <authorList>
            <consortium name="US DOE Joint Genome Institute (JGI-PGF)"/>
            <person name="Lucas S."/>
            <person name="Copeland A."/>
            <person name="Lapidus A."/>
            <person name="Glavina del Rio T."/>
            <person name="Tice H."/>
            <person name="Bruce D."/>
            <person name="Goodwin L."/>
            <person name="Pitluck S."/>
            <person name="Larimer F."/>
            <person name="Land M.L."/>
            <person name="Mouttaki H."/>
            <person name="He Z."/>
            <person name="Zhou J."/>
            <person name="Hemme C.L."/>
        </authorList>
    </citation>
    <scope>NUCLEOTIDE SEQUENCE [LARGE SCALE GENOMIC DNA]</scope>
    <source>
        <strain evidence="5">DSM 2782</strain>
    </source>
</reference>
<dbReference type="EMBL" id="ACXX02000004">
    <property type="protein sequence ID" value="EGD48205.1"/>
    <property type="molecule type" value="Genomic_DNA"/>
</dbReference>
<dbReference type="InterPro" id="IPR001119">
    <property type="entry name" value="SLH_dom"/>
</dbReference>
<dbReference type="AlphaFoldDB" id="F1TB01"/>
<evidence type="ECO:0000313" key="6">
    <source>
        <dbReference type="Proteomes" id="UP000003860"/>
    </source>
</evidence>
<evidence type="ECO:0000256" key="1">
    <source>
        <dbReference type="ARBA" id="ARBA00022729"/>
    </source>
</evidence>
<evidence type="ECO:0000259" key="4">
    <source>
        <dbReference type="PROSITE" id="PS51272"/>
    </source>
</evidence>
<dbReference type="OrthoDB" id="1736087at2"/>
<dbReference type="RefSeq" id="WP_004618248.1">
    <property type="nucleotide sequence ID" value="NZ_ACXX02000004.1"/>
</dbReference>
<dbReference type="eggNOG" id="COG0544">
    <property type="taxonomic scope" value="Bacteria"/>
</dbReference>
<protein>
    <recommendedName>
        <fullName evidence="4">SLH domain-containing protein</fullName>
    </recommendedName>
</protein>
<accession>F1TB01</accession>
<feature type="chain" id="PRO_5003272866" description="SLH domain-containing protein" evidence="3">
    <location>
        <begin position="27"/>
        <end position="974"/>
    </location>
</feature>
<evidence type="ECO:0000256" key="3">
    <source>
        <dbReference type="SAM" id="SignalP"/>
    </source>
</evidence>
<dbReference type="Proteomes" id="UP000003860">
    <property type="component" value="Unassembled WGS sequence"/>
</dbReference>
<reference evidence="5" key="2">
    <citation type="submission" date="2011-01" db="EMBL/GenBank/DDBJ databases">
        <title>The Non-contiguous Finished genome of Clostridium papyrosolvens.</title>
        <authorList>
            <person name="Lucas S."/>
            <person name="Copeland A."/>
            <person name="Lapidus A."/>
            <person name="Cheng J.-F."/>
            <person name="Goodwin L."/>
            <person name="Pitluck S."/>
            <person name="Misra M."/>
            <person name="Chertkov O."/>
            <person name="Detter J.C."/>
            <person name="Han C."/>
            <person name="Tapia R."/>
            <person name="Land M."/>
            <person name="Hauser L."/>
            <person name="Kyrpides N."/>
            <person name="Ivanova N."/>
            <person name="Pagani I."/>
            <person name="Mouttaki H."/>
            <person name="He Z."/>
            <person name="Zhou J."/>
            <person name="Hemme C.L."/>
            <person name="Woyke T."/>
        </authorList>
    </citation>
    <scope>NUCLEOTIDE SEQUENCE [LARGE SCALE GENOMIC DNA]</scope>
    <source>
        <strain evidence="5">DSM 2782</strain>
    </source>
</reference>
<proteinExistence type="predicted"/>
<dbReference type="STRING" id="588581.Cpap_2355"/>
<organism evidence="5 6">
    <name type="scientific">Ruminiclostridium papyrosolvens DSM 2782</name>
    <dbReference type="NCBI Taxonomy" id="588581"/>
    <lineage>
        <taxon>Bacteria</taxon>
        <taxon>Bacillati</taxon>
        <taxon>Bacillota</taxon>
        <taxon>Clostridia</taxon>
        <taxon>Eubacteriales</taxon>
        <taxon>Oscillospiraceae</taxon>
        <taxon>Ruminiclostridium</taxon>
    </lineage>
</organism>
<feature type="signal peptide" evidence="3">
    <location>
        <begin position="1"/>
        <end position="26"/>
    </location>
</feature>
<evidence type="ECO:0000313" key="5">
    <source>
        <dbReference type="EMBL" id="EGD48205.1"/>
    </source>
</evidence>
<name>F1TB01_9FIRM</name>
<gene>
    <name evidence="5" type="ORF">Cpap_2355</name>
</gene>
<dbReference type="InterPro" id="IPR014755">
    <property type="entry name" value="Cu-Rt/internalin_Ig-like"/>
</dbReference>
<dbReference type="PROSITE" id="PS51272">
    <property type="entry name" value="SLH"/>
    <property type="match status" value="1"/>
</dbReference>
<feature type="domain" description="SLH" evidence="4">
    <location>
        <begin position="89"/>
        <end position="151"/>
    </location>
</feature>
<evidence type="ECO:0000256" key="2">
    <source>
        <dbReference type="ARBA" id="ARBA00022737"/>
    </source>
</evidence>
<keyword evidence="6" id="KW-1185">Reference proteome</keyword>
<sequence length="974" mass="102614">MRNLRKLTAVVIAVALVLTSMTAAFAASGSYEFEDQATVLKDLGIWQGNTAGDLMLGEKLTRAQGAVLVLKTVLGKTDKDMEAADVSAIAKFDDAAEVPAWAEGWVALAVKEGVMKGGNNKLAAGDELKGKDLASMFMNALGFAAENEYATAVEKLAAKSAGKILAGIADDITDADLTRDAASAVVFDTLTVKAKDATKTVVDVLVGTDAAKKAVAVKAGLIAAPTTLDIAKVEALNLRELVVTFNGPVTNVDAAKKTANYKIGTSEPEAVTLSDDKTTVTLRTASANAMGNYATDIELTVLKAVGFAADKTIKGISVKDTTVPYAKSVSTTGPKNIKVTLSEPLRTHAGSGFTALIGSDIASSVKIDGAFIAIDSTATGTNGLELNIKTYSDLGEGSHKIEFIGSGSKLFDNAGYQIQGATLTFDYVKDTSALALTYVESTETSVTVKFNKAIKTGAFSGNANVAITHTYNSDTNKVLASTAGTVTTTDDQTFKIDFTNARPFPPGATTVYINYVSDSGTKIEDNYGNKLAATSFAVSTAADLTKPTATAEFVDAKTVKVTFSEDVQSDGLANAANNVGNYVLKNGNDVVSVATAAFDVDSKKVIKLTTTDEKALNGTSYTLTVKNVKDVSVAKNQIDEVTLSFTGTDKVPPEIKSAKLVSDLKYKITFTEAMDLASITDKTVYRIGATSAASTTLNTDAYTIDAVDGNKAVVITFKTAPSATDNIYVARVKDAAGNWSEFFSAEKVIGTKTTVALAEYQITGKNAIKLKFEDVLKNMEVNDFLYSTDGGTTFTDKPNSLSVSIADGVTYITLVTKDITSAVGANVDVKTNGITKAQNEYGSTVDFNTTTKDGDGKKLISIVDKRAPSKVADMAFTDIDDNKGTKKALKTVTITYDEDIYAASVQESDYTVAGYEIDSVQVNPADKAQVIITLKTLDYGSYTLGTDIVKVKQVGEIQDLAKNTLGAQDEWSNK</sequence>